<evidence type="ECO:0000256" key="3">
    <source>
        <dbReference type="ARBA" id="ARBA00023014"/>
    </source>
</evidence>
<keyword evidence="2" id="KW-0408">Iron</keyword>
<dbReference type="SUPFAM" id="SSF54862">
    <property type="entry name" value="4Fe-4S ferredoxins"/>
    <property type="match status" value="1"/>
</dbReference>
<protein>
    <submittedName>
        <fullName evidence="5">(Fe-S)-binding protein</fullName>
    </submittedName>
</protein>
<dbReference type="RefSeq" id="WP_088553399.1">
    <property type="nucleotide sequence ID" value="NZ_BDGJ01000042.1"/>
</dbReference>
<keyword evidence="6" id="KW-1185">Reference proteome</keyword>
<dbReference type="PROSITE" id="PS00198">
    <property type="entry name" value="4FE4S_FER_1"/>
    <property type="match status" value="1"/>
</dbReference>
<dbReference type="InterPro" id="IPR017900">
    <property type="entry name" value="4Fe4S_Fe_S_CS"/>
</dbReference>
<accession>A0A1Z5HR02</accession>
<dbReference type="GO" id="GO:0051536">
    <property type="term" value="F:iron-sulfur cluster binding"/>
    <property type="evidence" value="ECO:0007669"/>
    <property type="project" value="UniProtKB-KW"/>
</dbReference>
<evidence type="ECO:0000259" key="4">
    <source>
        <dbReference type="PROSITE" id="PS51379"/>
    </source>
</evidence>
<name>A0A1Z5HR02_9FIRM</name>
<organism evidence="5 6">
    <name type="scientific">Calderihabitans maritimus</name>
    <dbReference type="NCBI Taxonomy" id="1246530"/>
    <lineage>
        <taxon>Bacteria</taxon>
        <taxon>Bacillati</taxon>
        <taxon>Bacillota</taxon>
        <taxon>Clostridia</taxon>
        <taxon>Neomoorellales</taxon>
        <taxon>Calderihabitantaceae</taxon>
        <taxon>Calderihabitans</taxon>
    </lineage>
</organism>
<comment type="caution">
    <text evidence="5">The sequence shown here is derived from an EMBL/GenBank/DDBJ whole genome shotgun (WGS) entry which is preliminary data.</text>
</comment>
<evidence type="ECO:0000313" key="5">
    <source>
        <dbReference type="EMBL" id="GAW91956.1"/>
    </source>
</evidence>
<dbReference type="OrthoDB" id="9801699at2"/>
<dbReference type="PROSITE" id="PS51379">
    <property type="entry name" value="4FE4S_FER_2"/>
    <property type="match status" value="1"/>
</dbReference>
<dbReference type="AlphaFoldDB" id="A0A1Z5HR02"/>
<dbReference type="EMBL" id="BDGJ01000042">
    <property type="protein sequence ID" value="GAW91956.1"/>
    <property type="molecule type" value="Genomic_DNA"/>
</dbReference>
<dbReference type="GO" id="GO:0046872">
    <property type="term" value="F:metal ion binding"/>
    <property type="evidence" value="ECO:0007669"/>
    <property type="project" value="UniProtKB-KW"/>
</dbReference>
<proteinExistence type="predicted"/>
<evidence type="ECO:0000256" key="2">
    <source>
        <dbReference type="ARBA" id="ARBA00023004"/>
    </source>
</evidence>
<evidence type="ECO:0000313" key="6">
    <source>
        <dbReference type="Proteomes" id="UP000197032"/>
    </source>
</evidence>
<evidence type="ECO:0000256" key="1">
    <source>
        <dbReference type="ARBA" id="ARBA00022723"/>
    </source>
</evidence>
<keyword evidence="1" id="KW-0479">Metal-binding</keyword>
<dbReference type="Gene3D" id="3.30.70.20">
    <property type="match status" value="1"/>
</dbReference>
<reference evidence="6" key="1">
    <citation type="journal article" date="2017" name="Appl. Environ. Microbiol.">
        <title>Genomic analysis of Calderihabitans maritimus KKC1, a thermophilic hydrogenogenic carboxydotrophic bacterium isolated from marine sediment.</title>
        <authorList>
            <person name="Omae K."/>
            <person name="Yoneda Y."/>
            <person name="Fukuyama Y."/>
            <person name="Yoshida T."/>
            <person name="Sako Y."/>
        </authorList>
    </citation>
    <scope>NUCLEOTIDE SEQUENCE [LARGE SCALE GENOMIC DNA]</scope>
    <source>
        <strain evidence="6">KKC1</strain>
    </source>
</reference>
<gene>
    <name evidence="5" type="ORF">KKC1_11160</name>
</gene>
<dbReference type="InterPro" id="IPR017896">
    <property type="entry name" value="4Fe4S_Fe-S-bd"/>
</dbReference>
<feature type="domain" description="4Fe-4S ferredoxin-type" evidence="4">
    <location>
        <begin position="34"/>
        <end position="64"/>
    </location>
</feature>
<dbReference type="Proteomes" id="UP000197032">
    <property type="component" value="Unassembled WGS sequence"/>
</dbReference>
<sequence>MPIYIDLDKCDQNPDCPAASYCVPMALQFDKEKNRLVYDPAKCKNCGTCVVHCGPVALYQYNDEEELKLLKEELERMKTTT</sequence>
<keyword evidence="3" id="KW-0411">Iron-sulfur</keyword>